<dbReference type="GO" id="GO:0008652">
    <property type="term" value="P:amino acid biosynthetic process"/>
    <property type="evidence" value="ECO:0007669"/>
    <property type="project" value="UniProtKB-KW"/>
</dbReference>
<feature type="binding site" evidence="10">
    <location>
        <position position="83"/>
    </location>
    <ligand>
        <name>NADP(+)</name>
        <dbReference type="ChEBI" id="CHEBI:58349"/>
    </ligand>
</feature>
<evidence type="ECO:0000256" key="7">
    <source>
        <dbReference type="ARBA" id="ARBA00051639"/>
    </source>
</evidence>
<dbReference type="NCBIfam" id="NF001314">
    <property type="entry name" value="PRK00258.2-2"/>
    <property type="match status" value="1"/>
</dbReference>
<feature type="binding site" evidence="10">
    <location>
        <position position="247"/>
    </location>
    <ligand>
        <name>NADP(+)</name>
        <dbReference type="ChEBI" id="CHEBI:58349"/>
    </ligand>
</feature>
<comment type="catalytic activity">
    <reaction evidence="8">
        <text>shikimate + NAD(+) = 3-dehydroshikimate + NADH + H(+)</text>
        <dbReference type="Rhea" id="RHEA:17741"/>
        <dbReference type="ChEBI" id="CHEBI:15378"/>
        <dbReference type="ChEBI" id="CHEBI:16630"/>
        <dbReference type="ChEBI" id="CHEBI:36208"/>
        <dbReference type="ChEBI" id="CHEBI:57540"/>
        <dbReference type="ChEBI" id="CHEBI:57945"/>
    </reaction>
</comment>
<evidence type="ECO:0000256" key="5">
    <source>
        <dbReference type="ARBA" id="ARBA00023141"/>
    </source>
</evidence>
<keyword evidence="3 10" id="KW-0521">NADP</keyword>
<evidence type="ECO:0000313" key="13">
    <source>
        <dbReference type="EMBL" id="AST59170.1"/>
    </source>
</evidence>
<dbReference type="UniPathway" id="UPA00053">
    <property type="reaction ID" value="UER00087"/>
</dbReference>
<comment type="pathway">
    <text evidence="1 10">Metabolic intermediate biosynthesis; chorismate biosynthesis; chorismate from D-erythrose 4-phosphate and phosphoenolpyruvate: step 4/7.</text>
</comment>
<keyword evidence="2 10" id="KW-0028">Amino-acid biosynthesis</keyword>
<dbReference type="PANTHER" id="PTHR21089">
    <property type="entry name" value="SHIKIMATE DEHYDROGENASE"/>
    <property type="match status" value="1"/>
</dbReference>
<dbReference type="GO" id="GO:0009423">
    <property type="term" value="P:chorismate biosynthetic process"/>
    <property type="evidence" value="ECO:0007669"/>
    <property type="project" value="UniProtKB-UniRule"/>
</dbReference>
<keyword evidence="4 10" id="KW-0560">Oxidoreductase</keyword>
<dbReference type="InterPro" id="IPR006151">
    <property type="entry name" value="Shikm_DH/Glu-tRNA_Rdtase"/>
</dbReference>
<feature type="domain" description="Shikimate dehydrogenase substrate binding N-terminal" evidence="12">
    <location>
        <begin position="12"/>
        <end position="94"/>
    </location>
</feature>
<dbReference type="GO" id="GO:0009073">
    <property type="term" value="P:aromatic amino acid family biosynthetic process"/>
    <property type="evidence" value="ECO:0007669"/>
    <property type="project" value="UniProtKB-KW"/>
</dbReference>
<keyword evidence="5 10" id="KW-0057">Aromatic amino acid biosynthesis</keyword>
<dbReference type="FunFam" id="3.40.50.10860:FF:000004">
    <property type="entry name" value="Quinate/shikimate dehydrogenase"/>
    <property type="match status" value="1"/>
</dbReference>
<dbReference type="AlphaFoldDB" id="A0A223I3A7"/>
<dbReference type="FunFam" id="3.40.50.720:FF:000086">
    <property type="entry name" value="Quinate/shikimate dehydrogenase"/>
    <property type="match status" value="1"/>
</dbReference>
<dbReference type="Gene3D" id="3.40.50.10860">
    <property type="entry name" value="Leucine Dehydrogenase, chain A, domain 1"/>
    <property type="match status" value="1"/>
</dbReference>
<dbReference type="PANTHER" id="PTHR21089:SF1">
    <property type="entry name" value="BIFUNCTIONAL 3-DEHYDROQUINATE DEHYDRATASE_SHIKIMATE DEHYDROGENASE, CHLOROPLASTIC"/>
    <property type="match status" value="1"/>
</dbReference>
<dbReference type="InterPro" id="IPR036291">
    <property type="entry name" value="NAD(P)-bd_dom_sf"/>
</dbReference>
<feature type="domain" description="Quinate/shikimate 5-dehydrogenase/glutamyl-tRNA reductase" evidence="11">
    <location>
        <begin position="121"/>
        <end position="198"/>
    </location>
</feature>
<dbReference type="InterPro" id="IPR022893">
    <property type="entry name" value="Shikimate_DH_fam"/>
</dbReference>
<feature type="binding site" evidence="10">
    <location>
        <position position="107"/>
    </location>
    <ligand>
        <name>shikimate</name>
        <dbReference type="ChEBI" id="CHEBI:36208"/>
    </ligand>
</feature>
<evidence type="ECO:0000259" key="11">
    <source>
        <dbReference type="Pfam" id="PF01488"/>
    </source>
</evidence>
<evidence type="ECO:0000313" key="14">
    <source>
        <dbReference type="Proteomes" id="UP000214975"/>
    </source>
</evidence>
<comment type="catalytic activity">
    <reaction evidence="6 10">
        <text>shikimate + NADP(+) = 3-dehydroshikimate + NADPH + H(+)</text>
        <dbReference type="Rhea" id="RHEA:17737"/>
        <dbReference type="ChEBI" id="CHEBI:15378"/>
        <dbReference type="ChEBI" id="CHEBI:16630"/>
        <dbReference type="ChEBI" id="CHEBI:36208"/>
        <dbReference type="ChEBI" id="CHEBI:57783"/>
        <dbReference type="ChEBI" id="CHEBI:58349"/>
        <dbReference type="EC" id="1.1.1.25"/>
    </reaction>
</comment>
<dbReference type="InterPro" id="IPR011342">
    <property type="entry name" value="Shikimate_DH"/>
</dbReference>
<feature type="binding site" evidence="10">
    <location>
        <position position="254"/>
    </location>
    <ligand>
        <name>shikimate</name>
        <dbReference type="ChEBI" id="CHEBI:36208"/>
    </ligand>
</feature>
<dbReference type="Gene3D" id="3.40.50.720">
    <property type="entry name" value="NAD(P)-binding Rossmann-like Domain"/>
    <property type="match status" value="1"/>
</dbReference>
<dbReference type="RefSeq" id="WP_094398082.1">
    <property type="nucleotide sequence ID" value="NZ_CP016893.1"/>
</dbReference>
<evidence type="ECO:0000256" key="4">
    <source>
        <dbReference type="ARBA" id="ARBA00023002"/>
    </source>
</evidence>
<dbReference type="CDD" id="cd01065">
    <property type="entry name" value="NAD_bind_Shikimate_DH"/>
    <property type="match status" value="1"/>
</dbReference>
<proteinExistence type="inferred from homology"/>
<dbReference type="HAMAP" id="MF_00222">
    <property type="entry name" value="Shikimate_DH_AroE"/>
    <property type="match status" value="1"/>
</dbReference>
<sequence length="283" mass="31234">MHVNAKTDIYGIIGHPIGHSLSPLLHNAAFESINLNSVYISFDVYEENLKDAILGIKALGIKGMNVTVPHKENVMKYLDYVSDEAKLIGAVNTIKNNNGILEGYNTDVTGFTESLKEHGIEVEGKNAVILGAGGAARAIAVGLSLTGVRSIIIANRSKEKAKNLSIYIKNNLGINCIDVTYNDLNQLEEIDILINATSVGMSPNINLSPVDENVVVKAKFVYDIIYNPEKTLFLSYAEKHKIRNLNGFDMLINQANHSFKIWTGVNFNKNIILNIFKKKDFVK</sequence>
<dbReference type="InterPro" id="IPR013708">
    <property type="entry name" value="Shikimate_DH-bd_N"/>
</dbReference>
<dbReference type="SUPFAM" id="SSF51735">
    <property type="entry name" value="NAD(P)-binding Rossmann-fold domains"/>
    <property type="match status" value="1"/>
</dbReference>
<comment type="function">
    <text evidence="10">Involved in the biosynthesis of the chorismate, which leads to the biosynthesis of aromatic amino acids. Catalyzes the reversible NADPH linked reduction of 3-dehydroshikimate (DHSA) to yield shikimate (SA).</text>
</comment>
<evidence type="ECO:0000256" key="8">
    <source>
        <dbReference type="ARBA" id="ARBA00052329"/>
    </source>
</evidence>
<gene>
    <name evidence="10" type="primary">aroE</name>
    <name evidence="13" type="ORF">Thert_03449</name>
</gene>
<dbReference type="GO" id="GO:0019632">
    <property type="term" value="P:shikimate metabolic process"/>
    <property type="evidence" value="ECO:0007669"/>
    <property type="project" value="InterPro"/>
</dbReference>
<dbReference type="Pfam" id="PF08501">
    <property type="entry name" value="Shikimate_dh_N"/>
    <property type="match status" value="1"/>
</dbReference>
<dbReference type="InterPro" id="IPR046346">
    <property type="entry name" value="Aminoacid_DH-like_N_sf"/>
</dbReference>
<evidence type="ECO:0000256" key="3">
    <source>
        <dbReference type="ARBA" id="ARBA00022857"/>
    </source>
</evidence>
<dbReference type="EMBL" id="CP016893">
    <property type="protein sequence ID" value="AST59170.1"/>
    <property type="molecule type" value="Genomic_DNA"/>
</dbReference>
<comment type="pathway">
    <text evidence="9">Aromatic compound metabolism; 3,4-dihydroxybenzoate biosynthesis; 3-dehydroquinate from D-quinate (NAD(+) route).</text>
</comment>
<dbReference type="EC" id="1.1.1.25" evidence="10"/>
<comment type="similarity">
    <text evidence="10">Belongs to the shikimate dehydrogenase family.</text>
</comment>
<dbReference type="Pfam" id="PF01488">
    <property type="entry name" value="Shikimate_DH"/>
    <property type="match status" value="1"/>
</dbReference>
<feature type="binding site" evidence="10">
    <location>
        <position position="226"/>
    </location>
    <ligand>
        <name>shikimate</name>
        <dbReference type="ChEBI" id="CHEBI:36208"/>
    </ligand>
</feature>
<feature type="binding site" evidence="10">
    <location>
        <position position="92"/>
    </location>
    <ligand>
        <name>shikimate</name>
        <dbReference type="ChEBI" id="CHEBI:36208"/>
    </ligand>
</feature>
<comment type="subunit">
    <text evidence="10">Homodimer.</text>
</comment>
<evidence type="ECO:0000256" key="1">
    <source>
        <dbReference type="ARBA" id="ARBA00004871"/>
    </source>
</evidence>
<organism evidence="13 14">
    <name type="scientific">Thermoanaerobacterium thermosaccharolyticum</name>
    <name type="common">Clostridium thermosaccharolyticum</name>
    <dbReference type="NCBI Taxonomy" id="1517"/>
    <lineage>
        <taxon>Bacteria</taxon>
        <taxon>Bacillati</taxon>
        <taxon>Bacillota</taxon>
        <taxon>Clostridia</taxon>
        <taxon>Thermoanaerobacterales</taxon>
        <taxon>Thermoanaerobacteraceae</taxon>
        <taxon>Thermoanaerobacterium</taxon>
    </lineage>
</organism>
<reference evidence="13 14" key="1">
    <citation type="submission" date="2016-08" db="EMBL/GenBank/DDBJ databases">
        <title>A novel genetic cassette of butanologenic Thermoanaerobacterium thermosaccharolyticum that directly convert cellulose to butanol.</title>
        <authorList>
            <person name="Li T."/>
            <person name="He J."/>
        </authorList>
    </citation>
    <scope>NUCLEOTIDE SEQUENCE [LARGE SCALE GENOMIC DNA]</scope>
    <source>
        <strain evidence="13 14">TG57</strain>
    </source>
</reference>
<dbReference type="GO" id="GO:0005829">
    <property type="term" value="C:cytosol"/>
    <property type="evidence" value="ECO:0007669"/>
    <property type="project" value="TreeGrafter"/>
</dbReference>
<dbReference type="Proteomes" id="UP000214975">
    <property type="component" value="Chromosome"/>
</dbReference>
<name>A0A223I3A7_THETR</name>
<dbReference type="GO" id="GO:0052734">
    <property type="term" value="F:shikimate 3-dehydrogenase (NAD+) activity"/>
    <property type="evidence" value="ECO:0007669"/>
    <property type="project" value="RHEA"/>
</dbReference>
<dbReference type="NCBIfam" id="NF001319">
    <property type="entry name" value="PRK00258.3-3"/>
    <property type="match status" value="1"/>
</dbReference>
<dbReference type="SUPFAM" id="SSF53223">
    <property type="entry name" value="Aminoacid dehydrogenase-like, N-terminal domain"/>
    <property type="match status" value="1"/>
</dbReference>
<feature type="binding site" evidence="10">
    <location>
        <position position="224"/>
    </location>
    <ligand>
        <name>NADP(+)</name>
        <dbReference type="ChEBI" id="CHEBI:58349"/>
    </ligand>
</feature>
<evidence type="ECO:0000256" key="6">
    <source>
        <dbReference type="ARBA" id="ARBA00049442"/>
    </source>
</evidence>
<evidence type="ECO:0000256" key="2">
    <source>
        <dbReference type="ARBA" id="ARBA00022605"/>
    </source>
</evidence>
<dbReference type="GO" id="GO:0050661">
    <property type="term" value="F:NADP binding"/>
    <property type="evidence" value="ECO:0007669"/>
    <property type="project" value="InterPro"/>
</dbReference>
<feature type="binding site" evidence="10">
    <location>
        <begin position="131"/>
        <end position="135"/>
    </location>
    <ligand>
        <name>NADP(+)</name>
        <dbReference type="ChEBI" id="CHEBI:58349"/>
    </ligand>
</feature>
<protein>
    <recommendedName>
        <fullName evidence="10">Shikimate dehydrogenase (NADP(+))</fullName>
        <shortName evidence="10">SDH</shortName>
        <ecNumber evidence="10">1.1.1.25</ecNumber>
    </recommendedName>
</protein>
<feature type="binding site" evidence="10">
    <location>
        <begin position="20"/>
        <end position="22"/>
    </location>
    <ligand>
        <name>shikimate</name>
        <dbReference type="ChEBI" id="CHEBI:36208"/>
    </ligand>
</feature>
<comment type="catalytic activity">
    <reaction evidence="7">
        <text>L-quinate + NAD(+) = 3-dehydroquinate + NADH + H(+)</text>
        <dbReference type="Rhea" id="RHEA:22364"/>
        <dbReference type="ChEBI" id="CHEBI:15378"/>
        <dbReference type="ChEBI" id="CHEBI:29751"/>
        <dbReference type="ChEBI" id="CHEBI:32364"/>
        <dbReference type="ChEBI" id="CHEBI:57540"/>
        <dbReference type="ChEBI" id="CHEBI:57945"/>
        <dbReference type="EC" id="1.1.1.24"/>
    </reaction>
</comment>
<evidence type="ECO:0000256" key="10">
    <source>
        <dbReference type="HAMAP-Rule" id="MF_00222"/>
    </source>
</evidence>
<feature type="active site" description="Proton acceptor" evidence="10">
    <location>
        <position position="71"/>
    </location>
</feature>
<dbReference type="NCBIfam" id="TIGR00507">
    <property type="entry name" value="aroE"/>
    <property type="match status" value="1"/>
</dbReference>
<accession>A0A223I3A7</accession>
<feature type="binding site" evidence="10">
    <location>
        <position position="67"/>
    </location>
    <ligand>
        <name>shikimate</name>
        <dbReference type="ChEBI" id="CHEBI:36208"/>
    </ligand>
</feature>
<dbReference type="GO" id="GO:0030266">
    <property type="term" value="F:quinate 3-dehydrogenase (NAD+) activity"/>
    <property type="evidence" value="ECO:0007669"/>
    <property type="project" value="UniProtKB-EC"/>
</dbReference>
<evidence type="ECO:0000259" key="12">
    <source>
        <dbReference type="Pfam" id="PF08501"/>
    </source>
</evidence>
<dbReference type="GO" id="GO:0004764">
    <property type="term" value="F:shikimate 3-dehydrogenase (NADP+) activity"/>
    <property type="evidence" value="ECO:0007669"/>
    <property type="project" value="UniProtKB-UniRule"/>
</dbReference>
<comment type="caution">
    <text evidence="10">Lacks conserved residue(s) required for the propagation of feature annotation.</text>
</comment>
<evidence type="ECO:0000256" key="9">
    <source>
        <dbReference type="ARBA" id="ARBA00060613"/>
    </source>
</evidence>